<dbReference type="Proteomes" id="UP000823775">
    <property type="component" value="Unassembled WGS sequence"/>
</dbReference>
<feature type="region of interest" description="Disordered" evidence="1">
    <location>
        <begin position="89"/>
        <end position="108"/>
    </location>
</feature>
<keyword evidence="3" id="KW-1185">Reference proteome</keyword>
<proteinExistence type="predicted"/>
<gene>
    <name evidence="2" type="ORF">HAX54_031491</name>
</gene>
<name>A0ABS8VBU8_DATST</name>
<evidence type="ECO:0000256" key="1">
    <source>
        <dbReference type="SAM" id="MobiDB-lite"/>
    </source>
</evidence>
<comment type="caution">
    <text evidence="2">The sequence shown here is derived from an EMBL/GenBank/DDBJ whole genome shotgun (WGS) entry which is preliminary data.</text>
</comment>
<evidence type="ECO:0000313" key="3">
    <source>
        <dbReference type="Proteomes" id="UP000823775"/>
    </source>
</evidence>
<accession>A0ABS8VBU8</accession>
<protein>
    <submittedName>
        <fullName evidence="2">Uncharacterized protein</fullName>
    </submittedName>
</protein>
<organism evidence="2 3">
    <name type="scientific">Datura stramonium</name>
    <name type="common">Jimsonweed</name>
    <name type="synonym">Common thornapple</name>
    <dbReference type="NCBI Taxonomy" id="4076"/>
    <lineage>
        <taxon>Eukaryota</taxon>
        <taxon>Viridiplantae</taxon>
        <taxon>Streptophyta</taxon>
        <taxon>Embryophyta</taxon>
        <taxon>Tracheophyta</taxon>
        <taxon>Spermatophyta</taxon>
        <taxon>Magnoliopsida</taxon>
        <taxon>eudicotyledons</taxon>
        <taxon>Gunneridae</taxon>
        <taxon>Pentapetalae</taxon>
        <taxon>asterids</taxon>
        <taxon>lamiids</taxon>
        <taxon>Solanales</taxon>
        <taxon>Solanaceae</taxon>
        <taxon>Solanoideae</taxon>
        <taxon>Datureae</taxon>
        <taxon>Datura</taxon>
    </lineage>
</organism>
<evidence type="ECO:0000313" key="2">
    <source>
        <dbReference type="EMBL" id="MCD9643792.1"/>
    </source>
</evidence>
<reference evidence="2 3" key="1">
    <citation type="journal article" date="2021" name="BMC Genomics">
        <title>Datura genome reveals duplications of psychoactive alkaloid biosynthetic genes and high mutation rate following tissue culture.</title>
        <authorList>
            <person name="Rajewski A."/>
            <person name="Carter-House D."/>
            <person name="Stajich J."/>
            <person name="Litt A."/>
        </authorList>
    </citation>
    <scope>NUCLEOTIDE SEQUENCE [LARGE SCALE GENOMIC DNA]</scope>
    <source>
        <strain evidence="2">AR-01</strain>
    </source>
</reference>
<dbReference type="EMBL" id="JACEIK010003998">
    <property type="protein sequence ID" value="MCD9643792.1"/>
    <property type="molecule type" value="Genomic_DNA"/>
</dbReference>
<sequence length="157" mass="17580">MSTHSGDLVRLPSTRKSTKKVMKEVLKDNQVKTAQRRKLKNRVIVEEEVQPENVLYHEGGETEKDIDDDIAIRVMLIREKALSQYYEEPEVDAKSSKPKRTRTGEGFVIGGPGSRSLIVVLHKGPVERPDLSLAVDSYKSTNVVYEGNAGEEQISNS</sequence>